<accession>A0A8C2S441</accession>
<keyword evidence="7" id="KW-0418">Kinase</keyword>
<comment type="similarity">
    <text evidence="2">Belongs to the protein kinase superfamily. CAMK Ser/Thr protein kinase family. PIM subfamily.</text>
</comment>
<protein>
    <recommendedName>
        <fullName evidence="3">non-specific serine/threonine protein kinase</fullName>
        <ecNumber evidence="3">2.7.11.1</ecNumber>
    </recommendedName>
</protein>
<reference evidence="14" key="1">
    <citation type="submission" date="2019-03" db="EMBL/GenBank/DDBJ databases">
        <title>Genome sequencing and reference-guided assembly of Black Bengal Goat (Capra hircus).</title>
        <authorList>
            <person name="Siddiki A.Z."/>
            <person name="Baten A."/>
            <person name="Billah M."/>
            <person name="Alam M.A.U."/>
            <person name="Shawrob K.S.M."/>
            <person name="Saha S."/>
            <person name="Chowdhury M."/>
            <person name="Rahman A.H."/>
            <person name="Stear M."/>
            <person name="Miah G."/>
            <person name="Das G.B."/>
            <person name="Hossain M.M."/>
            <person name="Kumkum M."/>
            <person name="Islam M.S."/>
            <person name="Mollah A.M."/>
            <person name="Ahsan A."/>
            <person name="Tusar F."/>
            <person name="Khan M.K.I."/>
        </authorList>
    </citation>
    <scope>NUCLEOTIDE SEQUENCE [LARGE SCALE GENOMIC DNA]</scope>
</reference>
<comment type="catalytic activity">
    <reaction evidence="11">
        <text>L-seryl-[protein] + ATP = O-phospho-L-seryl-[protein] + ADP + H(+)</text>
        <dbReference type="Rhea" id="RHEA:17989"/>
        <dbReference type="Rhea" id="RHEA-COMP:9863"/>
        <dbReference type="Rhea" id="RHEA-COMP:11604"/>
        <dbReference type="ChEBI" id="CHEBI:15378"/>
        <dbReference type="ChEBI" id="CHEBI:29999"/>
        <dbReference type="ChEBI" id="CHEBI:30616"/>
        <dbReference type="ChEBI" id="CHEBI:83421"/>
        <dbReference type="ChEBI" id="CHEBI:456216"/>
        <dbReference type="EC" id="2.7.11.1"/>
    </reaction>
</comment>
<evidence type="ECO:0000256" key="2">
    <source>
        <dbReference type="ARBA" id="ARBA00005505"/>
    </source>
</evidence>
<comment type="cofactor">
    <cofactor evidence="1">
        <name>Mg(2+)</name>
        <dbReference type="ChEBI" id="CHEBI:18420"/>
    </cofactor>
</comment>
<keyword evidence="12" id="KW-0472">Membrane</keyword>
<evidence type="ECO:0000256" key="7">
    <source>
        <dbReference type="ARBA" id="ARBA00022777"/>
    </source>
</evidence>
<feature type="domain" description="Protein kinase" evidence="13">
    <location>
        <begin position="1"/>
        <end position="131"/>
    </location>
</feature>
<dbReference type="AlphaFoldDB" id="A0A8C2S441"/>
<dbReference type="PANTHER" id="PTHR22984">
    <property type="entry name" value="SERINE/THREONINE-PROTEIN KINASE PIM"/>
    <property type="match status" value="1"/>
</dbReference>
<proteinExistence type="inferred from homology"/>
<keyword evidence="9" id="KW-0460">Magnesium</keyword>
<dbReference type="EC" id="2.7.11.1" evidence="3"/>
<keyword evidence="6" id="KW-0547">Nucleotide-binding</keyword>
<keyword evidence="4" id="KW-0723">Serine/threonine-protein kinase</keyword>
<dbReference type="GO" id="GO:0004674">
    <property type="term" value="F:protein serine/threonine kinase activity"/>
    <property type="evidence" value="ECO:0007669"/>
    <property type="project" value="UniProtKB-KW"/>
</dbReference>
<evidence type="ECO:0000256" key="3">
    <source>
        <dbReference type="ARBA" id="ARBA00012513"/>
    </source>
</evidence>
<comment type="catalytic activity">
    <reaction evidence="10">
        <text>L-threonyl-[protein] + ATP = O-phospho-L-threonyl-[protein] + ADP + H(+)</text>
        <dbReference type="Rhea" id="RHEA:46608"/>
        <dbReference type="Rhea" id="RHEA-COMP:11060"/>
        <dbReference type="Rhea" id="RHEA-COMP:11605"/>
        <dbReference type="ChEBI" id="CHEBI:15378"/>
        <dbReference type="ChEBI" id="CHEBI:30013"/>
        <dbReference type="ChEBI" id="CHEBI:30616"/>
        <dbReference type="ChEBI" id="CHEBI:61977"/>
        <dbReference type="ChEBI" id="CHEBI:456216"/>
        <dbReference type="EC" id="2.7.11.1"/>
    </reaction>
</comment>
<evidence type="ECO:0000256" key="11">
    <source>
        <dbReference type="ARBA" id="ARBA00048679"/>
    </source>
</evidence>
<evidence type="ECO:0000256" key="1">
    <source>
        <dbReference type="ARBA" id="ARBA00001946"/>
    </source>
</evidence>
<feature type="transmembrane region" description="Helical" evidence="12">
    <location>
        <begin position="16"/>
        <end position="39"/>
    </location>
</feature>
<dbReference type="InterPro" id="IPR011009">
    <property type="entry name" value="Kinase-like_dom_sf"/>
</dbReference>
<keyword evidence="12" id="KW-0812">Transmembrane</keyword>
<keyword evidence="12" id="KW-1133">Transmembrane helix</keyword>
<dbReference type="GO" id="GO:0005524">
    <property type="term" value="F:ATP binding"/>
    <property type="evidence" value="ECO:0007669"/>
    <property type="project" value="UniProtKB-KW"/>
</dbReference>
<reference evidence="14" key="2">
    <citation type="submission" date="2025-08" db="UniProtKB">
        <authorList>
            <consortium name="Ensembl"/>
        </authorList>
    </citation>
    <scope>IDENTIFICATION</scope>
</reference>
<dbReference type="InterPro" id="IPR000719">
    <property type="entry name" value="Prot_kinase_dom"/>
</dbReference>
<evidence type="ECO:0000259" key="13">
    <source>
        <dbReference type="PROSITE" id="PS50011"/>
    </source>
</evidence>
<evidence type="ECO:0000313" key="14">
    <source>
        <dbReference type="Ensembl" id="ENSCHIP00010038515.1"/>
    </source>
</evidence>
<dbReference type="InterPro" id="IPR051138">
    <property type="entry name" value="PIM_Ser/Thr_kinase"/>
</dbReference>
<evidence type="ECO:0000256" key="8">
    <source>
        <dbReference type="ARBA" id="ARBA00022840"/>
    </source>
</evidence>
<evidence type="ECO:0000256" key="12">
    <source>
        <dbReference type="SAM" id="Phobius"/>
    </source>
</evidence>
<keyword evidence="8" id="KW-0067">ATP-binding</keyword>
<evidence type="ECO:0000256" key="9">
    <source>
        <dbReference type="ARBA" id="ARBA00022842"/>
    </source>
</evidence>
<name>A0A8C2S441_CAPHI</name>
<evidence type="ECO:0000256" key="5">
    <source>
        <dbReference type="ARBA" id="ARBA00022679"/>
    </source>
</evidence>
<evidence type="ECO:0000256" key="6">
    <source>
        <dbReference type="ARBA" id="ARBA00022741"/>
    </source>
</evidence>
<dbReference type="PROSITE" id="PS50011">
    <property type="entry name" value="PROTEIN_KINASE_DOM"/>
    <property type="match status" value="1"/>
</dbReference>
<dbReference type="Pfam" id="PF00069">
    <property type="entry name" value="Pkinase"/>
    <property type="match status" value="1"/>
</dbReference>
<organism evidence="14">
    <name type="scientific">Capra hircus</name>
    <name type="common">Goat</name>
    <dbReference type="NCBI Taxonomy" id="9925"/>
    <lineage>
        <taxon>Eukaryota</taxon>
        <taxon>Metazoa</taxon>
        <taxon>Chordata</taxon>
        <taxon>Craniata</taxon>
        <taxon>Vertebrata</taxon>
        <taxon>Euteleostomi</taxon>
        <taxon>Mammalia</taxon>
        <taxon>Eutheria</taxon>
        <taxon>Laurasiatheria</taxon>
        <taxon>Artiodactyla</taxon>
        <taxon>Ruminantia</taxon>
        <taxon>Pecora</taxon>
        <taxon>Bovidae</taxon>
        <taxon>Caprinae</taxon>
        <taxon>Capra</taxon>
    </lineage>
</organism>
<sequence>MHVFISSSSCGWSYHIQVWCLGLWLALFVSWSCLFMVWADREVGTRVYSPPEWIRYHRYHGRSAAVWSLGILLYDMVCGDIPFEHDEEIVRGQVFFRQRVSSEWQHLIRWCLALRPSDRPSFEEIQNQRWMQDVLLPQETAEISLHSLSPGPSE</sequence>
<dbReference type="Gene3D" id="1.10.510.10">
    <property type="entry name" value="Transferase(Phosphotransferase) domain 1"/>
    <property type="match status" value="1"/>
</dbReference>
<dbReference type="PANTHER" id="PTHR22984:SF29">
    <property type="entry name" value="SERINE_THREONINE-PROTEIN KINASE PIM-1"/>
    <property type="match status" value="1"/>
</dbReference>
<evidence type="ECO:0000256" key="4">
    <source>
        <dbReference type="ARBA" id="ARBA00022527"/>
    </source>
</evidence>
<dbReference type="SUPFAM" id="SSF56112">
    <property type="entry name" value="Protein kinase-like (PK-like)"/>
    <property type="match status" value="1"/>
</dbReference>
<dbReference type="Ensembl" id="ENSCHIT00010053935.1">
    <property type="protein sequence ID" value="ENSCHIP00010038515.1"/>
    <property type="gene ID" value="ENSCHIG00010028529.1"/>
</dbReference>
<keyword evidence="5" id="KW-0808">Transferase</keyword>
<evidence type="ECO:0000256" key="10">
    <source>
        <dbReference type="ARBA" id="ARBA00047899"/>
    </source>
</evidence>
<dbReference type="GO" id="GO:0005737">
    <property type="term" value="C:cytoplasm"/>
    <property type="evidence" value="ECO:0007669"/>
    <property type="project" value="TreeGrafter"/>
</dbReference>